<keyword evidence="4" id="KW-1185">Reference proteome</keyword>
<gene>
    <name evidence="3" type="ORF">DFR42_11196</name>
</gene>
<evidence type="ECO:0000259" key="2">
    <source>
        <dbReference type="Pfam" id="PF10988"/>
    </source>
</evidence>
<dbReference type="RefSeq" id="WP_110257566.1">
    <property type="nucleotide sequence ID" value="NZ_QJKB01000011.1"/>
</dbReference>
<proteinExistence type="predicted"/>
<evidence type="ECO:0000313" key="4">
    <source>
        <dbReference type="Proteomes" id="UP000247792"/>
    </source>
</evidence>
<dbReference type="EMBL" id="QJKB01000011">
    <property type="protein sequence ID" value="PXX38730.1"/>
    <property type="molecule type" value="Genomic_DNA"/>
</dbReference>
<dbReference type="InterPro" id="IPR021255">
    <property type="entry name" value="DUF2807"/>
</dbReference>
<evidence type="ECO:0000313" key="3">
    <source>
        <dbReference type="EMBL" id="PXX38730.1"/>
    </source>
</evidence>
<dbReference type="PANTHER" id="PTHR39200">
    <property type="entry name" value="HYPOTHETICAL EXPORTED PROTEIN"/>
    <property type="match status" value="1"/>
</dbReference>
<feature type="region of interest" description="Disordered" evidence="1">
    <location>
        <begin position="246"/>
        <end position="267"/>
    </location>
</feature>
<protein>
    <submittedName>
        <fullName evidence="3">Putative autotransporter adhesin-like protein</fullName>
    </submittedName>
</protein>
<dbReference type="Pfam" id="PF10988">
    <property type="entry name" value="DUF2807"/>
    <property type="match status" value="1"/>
</dbReference>
<organism evidence="3 4">
    <name type="scientific">Undibacterium pigrum</name>
    <dbReference type="NCBI Taxonomy" id="401470"/>
    <lineage>
        <taxon>Bacteria</taxon>
        <taxon>Pseudomonadati</taxon>
        <taxon>Pseudomonadota</taxon>
        <taxon>Betaproteobacteria</taxon>
        <taxon>Burkholderiales</taxon>
        <taxon>Oxalobacteraceae</taxon>
        <taxon>Undibacterium</taxon>
    </lineage>
</organism>
<dbReference type="AlphaFoldDB" id="A0A318IVU9"/>
<dbReference type="Proteomes" id="UP000247792">
    <property type="component" value="Unassembled WGS sequence"/>
</dbReference>
<dbReference type="PANTHER" id="PTHR39200:SF1">
    <property type="entry name" value="AUTO-TRANSPORTER ADHESIN HEAD GIN DOMAIN-CONTAINING PROTEIN-RELATED"/>
    <property type="match status" value="1"/>
</dbReference>
<dbReference type="OrthoDB" id="8742282at2"/>
<sequence>MKNIIRTGIGMLGLAIVLTASSVVFIRAHAATVSVAGSAASEVRPVTASIVNVILSGPIDLTLKQASTPELLVKGDAKLVSRVTTRLEGNTLYVGTRGIYISVGKTEQTRIELSLPGLEKLQTSGSGDAIIKGFKGNKLEVSLQGSGNINLDGEYQQIFASLNGSGDLNLGVGNADTLELTSHGSGDSILKGQVKNLNVKISGSGDLKASALKSAVVNLQSTGSSSSKVFASQEIKLKVTGSGDVHVTGNPAKRNVERMGSADVHWD</sequence>
<reference evidence="3 4" key="1">
    <citation type="submission" date="2018-05" db="EMBL/GenBank/DDBJ databases">
        <title>Genomic Encyclopedia of Type Strains, Phase IV (KMG-IV): sequencing the most valuable type-strain genomes for metagenomic binning, comparative biology and taxonomic classification.</title>
        <authorList>
            <person name="Goeker M."/>
        </authorList>
    </citation>
    <scope>NUCLEOTIDE SEQUENCE [LARGE SCALE GENOMIC DNA]</scope>
    <source>
        <strain evidence="3 4">DSM 19792</strain>
    </source>
</reference>
<accession>A0A318IVU9</accession>
<evidence type="ECO:0000256" key="1">
    <source>
        <dbReference type="SAM" id="MobiDB-lite"/>
    </source>
</evidence>
<feature type="domain" description="Putative auto-transporter adhesin head GIN" evidence="2">
    <location>
        <begin position="53"/>
        <end position="251"/>
    </location>
</feature>
<comment type="caution">
    <text evidence="3">The sequence shown here is derived from an EMBL/GenBank/DDBJ whole genome shotgun (WGS) entry which is preliminary data.</text>
</comment>
<name>A0A318IVU9_9BURK</name>
<dbReference type="Gene3D" id="2.160.20.120">
    <property type="match status" value="1"/>
</dbReference>